<evidence type="ECO:0000256" key="3">
    <source>
        <dbReference type="RuleBase" id="RU004508"/>
    </source>
</evidence>
<dbReference type="SUPFAM" id="SSF53383">
    <property type="entry name" value="PLP-dependent transferases"/>
    <property type="match status" value="1"/>
</dbReference>
<organism evidence="4 5">
    <name type="scientific">Amycolatopsis viridis</name>
    <dbReference type="NCBI Taxonomy" id="185678"/>
    <lineage>
        <taxon>Bacteria</taxon>
        <taxon>Bacillati</taxon>
        <taxon>Actinomycetota</taxon>
        <taxon>Actinomycetes</taxon>
        <taxon>Pseudonocardiales</taxon>
        <taxon>Pseudonocardiaceae</taxon>
        <taxon>Amycolatopsis</taxon>
    </lineage>
</organism>
<comment type="caution">
    <text evidence="4">The sequence shown here is derived from an EMBL/GenBank/DDBJ whole genome shotgun (WGS) entry which is preliminary data.</text>
</comment>
<dbReference type="Proteomes" id="UP000754495">
    <property type="component" value="Unassembled WGS sequence"/>
</dbReference>
<dbReference type="PANTHER" id="PTHR30244:SF34">
    <property type="entry name" value="DTDP-4-AMINO-4,6-DIDEOXYGALACTOSE TRANSAMINASE"/>
    <property type="match status" value="1"/>
</dbReference>
<dbReference type="Pfam" id="PF01041">
    <property type="entry name" value="DegT_DnrJ_EryC1"/>
    <property type="match status" value="1"/>
</dbReference>
<proteinExistence type="inferred from homology"/>
<dbReference type="CDD" id="cd00616">
    <property type="entry name" value="AHBA_syn"/>
    <property type="match status" value="1"/>
</dbReference>
<comment type="similarity">
    <text evidence="3">Belongs to the DegT/DnrJ/EryC1 family.</text>
</comment>
<keyword evidence="4" id="KW-0808">Transferase</keyword>
<protein>
    <submittedName>
        <fullName evidence="4">Perosamine synthetase</fullName>
        <ecNumber evidence="4">2.6.1.102</ecNumber>
    </submittedName>
</protein>
<gene>
    <name evidence="4" type="ORF">FHX46_003383</name>
</gene>
<dbReference type="EMBL" id="JAANOU010000001">
    <property type="protein sequence ID" value="NIH80853.1"/>
    <property type="molecule type" value="Genomic_DNA"/>
</dbReference>
<dbReference type="InterPro" id="IPR015421">
    <property type="entry name" value="PyrdxlP-dep_Trfase_major"/>
</dbReference>
<evidence type="ECO:0000313" key="4">
    <source>
        <dbReference type="EMBL" id="NIH80853.1"/>
    </source>
</evidence>
<dbReference type="PANTHER" id="PTHR30244">
    <property type="entry name" value="TRANSAMINASE"/>
    <property type="match status" value="1"/>
</dbReference>
<dbReference type="EC" id="2.6.1.102" evidence="4"/>
<accession>A0ABX0SV60</accession>
<dbReference type="Gene3D" id="3.90.1150.10">
    <property type="entry name" value="Aspartate Aminotransferase, domain 1"/>
    <property type="match status" value="1"/>
</dbReference>
<keyword evidence="2" id="KW-0045">Antibiotic biosynthesis</keyword>
<dbReference type="GO" id="GO:0102933">
    <property type="term" value="F:GDP-4-dehydro-6-deoxy-D-mannose-4-aminotransferase activity"/>
    <property type="evidence" value="ECO:0007669"/>
    <property type="project" value="UniProtKB-EC"/>
</dbReference>
<evidence type="ECO:0000256" key="2">
    <source>
        <dbReference type="ARBA" id="ARBA00023194"/>
    </source>
</evidence>
<comment type="cofactor">
    <cofactor evidence="1">
        <name>pyridoxal 5'-phosphate</name>
        <dbReference type="ChEBI" id="CHEBI:597326"/>
    </cofactor>
</comment>
<evidence type="ECO:0000256" key="1">
    <source>
        <dbReference type="ARBA" id="ARBA00001933"/>
    </source>
</evidence>
<name>A0ABX0SV60_9PSEU</name>
<reference evidence="4 5" key="1">
    <citation type="submission" date="2020-03" db="EMBL/GenBank/DDBJ databases">
        <title>Sequencing the genomes of 1000 actinobacteria strains.</title>
        <authorList>
            <person name="Klenk H.-P."/>
        </authorList>
    </citation>
    <scope>NUCLEOTIDE SEQUENCE [LARGE SCALE GENOMIC DNA]</scope>
    <source>
        <strain evidence="4 5">DSM 45668</strain>
    </source>
</reference>
<sequence length="394" mass="41671">MTAGVGTRTVPYARCHIVPEAHEAVARVLASGWLTTGPQTLAFEDEFAGWLGAPEAVAVSSCTAAIELALRALRLPPGAPVLTPALTFCGAVHAIVHSGLRPVLLDADEQTLTVDAATVAAVADRVRPAAMVVQHMAGYPVPVPALAEAAGLPAGRVVEDAAHGLGAAAGGRLVGAASTAACFSFYATKNLPIGEGGAITTTDPDLAGTLRETRQHGMSRDAWRRYGPGAQWRYDVRTDGLKANFTDLQAAIGRAQLPHLASWQRRRAELAARYDQELSAVPGITPPPRPSEGRHAWHLYPIRITAPYPLHRDALAEALRGRGVGTSVHFIPVHHLTYFRTLLGAEACGRLPVADRVFPQLLSLPLHPGISEDDVDYVCDQITSLARTGGDPCP</sequence>
<dbReference type="InterPro" id="IPR015422">
    <property type="entry name" value="PyrdxlP-dep_Trfase_small"/>
</dbReference>
<dbReference type="InterPro" id="IPR015424">
    <property type="entry name" value="PyrdxlP-dep_Trfase"/>
</dbReference>
<dbReference type="PIRSF" id="PIRSF000390">
    <property type="entry name" value="PLP_StrS"/>
    <property type="match status" value="1"/>
</dbReference>
<keyword evidence="5" id="KW-1185">Reference proteome</keyword>
<dbReference type="RefSeq" id="WP_208400175.1">
    <property type="nucleotide sequence ID" value="NZ_JAANOU010000001.1"/>
</dbReference>
<evidence type="ECO:0000313" key="5">
    <source>
        <dbReference type="Proteomes" id="UP000754495"/>
    </source>
</evidence>
<dbReference type="Gene3D" id="3.40.640.10">
    <property type="entry name" value="Type I PLP-dependent aspartate aminotransferase-like (Major domain)"/>
    <property type="match status" value="1"/>
</dbReference>
<keyword evidence="4" id="KW-0032">Aminotransferase</keyword>
<keyword evidence="3" id="KW-0663">Pyridoxal phosphate</keyword>
<dbReference type="InterPro" id="IPR000653">
    <property type="entry name" value="DegT/StrS_aminotransferase"/>
</dbReference>